<evidence type="ECO:0000256" key="1">
    <source>
        <dbReference type="SAM" id="Phobius"/>
    </source>
</evidence>
<dbReference type="AlphaFoldDB" id="A0A6A6AZK6"/>
<protein>
    <submittedName>
        <fullName evidence="2">Uncharacterized protein</fullName>
    </submittedName>
</protein>
<proteinExistence type="predicted"/>
<dbReference type="Proteomes" id="UP000799438">
    <property type="component" value="Unassembled WGS sequence"/>
</dbReference>
<evidence type="ECO:0000313" key="3">
    <source>
        <dbReference type="Proteomes" id="UP000799438"/>
    </source>
</evidence>
<keyword evidence="3" id="KW-1185">Reference proteome</keyword>
<keyword evidence="1" id="KW-0472">Membrane</keyword>
<organism evidence="2 3">
    <name type="scientific">Aplosporella prunicola CBS 121167</name>
    <dbReference type="NCBI Taxonomy" id="1176127"/>
    <lineage>
        <taxon>Eukaryota</taxon>
        <taxon>Fungi</taxon>
        <taxon>Dikarya</taxon>
        <taxon>Ascomycota</taxon>
        <taxon>Pezizomycotina</taxon>
        <taxon>Dothideomycetes</taxon>
        <taxon>Dothideomycetes incertae sedis</taxon>
        <taxon>Botryosphaeriales</taxon>
        <taxon>Aplosporellaceae</taxon>
        <taxon>Aplosporella</taxon>
    </lineage>
</organism>
<feature type="transmembrane region" description="Helical" evidence="1">
    <location>
        <begin position="63"/>
        <end position="80"/>
    </location>
</feature>
<name>A0A6A6AZK6_9PEZI</name>
<sequence>MHPEPIIRAIDRPRCPPGLDNMHQINSRVKPFSPPKSGQSTPSLLPARVLQVRSGACRCRFKAINTPLAFICFLFISAFARKAWS</sequence>
<gene>
    <name evidence="2" type="ORF">K452DRAFT_292582</name>
</gene>
<reference evidence="2" key="1">
    <citation type="journal article" date="2020" name="Stud. Mycol.">
        <title>101 Dothideomycetes genomes: a test case for predicting lifestyles and emergence of pathogens.</title>
        <authorList>
            <person name="Haridas S."/>
            <person name="Albert R."/>
            <person name="Binder M."/>
            <person name="Bloem J."/>
            <person name="Labutti K."/>
            <person name="Salamov A."/>
            <person name="Andreopoulos B."/>
            <person name="Baker S."/>
            <person name="Barry K."/>
            <person name="Bills G."/>
            <person name="Bluhm B."/>
            <person name="Cannon C."/>
            <person name="Castanera R."/>
            <person name="Culley D."/>
            <person name="Daum C."/>
            <person name="Ezra D."/>
            <person name="Gonzalez J."/>
            <person name="Henrissat B."/>
            <person name="Kuo A."/>
            <person name="Liang C."/>
            <person name="Lipzen A."/>
            <person name="Lutzoni F."/>
            <person name="Magnuson J."/>
            <person name="Mondo S."/>
            <person name="Nolan M."/>
            <person name="Ohm R."/>
            <person name="Pangilinan J."/>
            <person name="Park H.-J."/>
            <person name="Ramirez L."/>
            <person name="Alfaro M."/>
            <person name="Sun H."/>
            <person name="Tritt A."/>
            <person name="Yoshinaga Y."/>
            <person name="Zwiers L.-H."/>
            <person name="Turgeon B."/>
            <person name="Goodwin S."/>
            <person name="Spatafora J."/>
            <person name="Crous P."/>
            <person name="Grigoriev I."/>
        </authorList>
    </citation>
    <scope>NUCLEOTIDE SEQUENCE</scope>
    <source>
        <strain evidence="2">CBS 121167</strain>
    </source>
</reference>
<keyword evidence="1" id="KW-1133">Transmembrane helix</keyword>
<evidence type="ECO:0000313" key="2">
    <source>
        <dbReference type="EMBL" id="KAF2136207.1"/>
    </source>
</evidence>
<dbReference type="RefSeq" id="XP_033391925.1">
    <property type="nucleotide sequence ID" value="XM_033541401.1"/>
</dbReference>
<keyword evidence="1" id="KW-0812">Transmembrane</keyword>
<dbReference type="EMBL" id="ML995529">
    <property type="protein sequence ID" value="KAF2136207.1"/>
    <property type="molecule type" value="Genomic_DNA"/>
</dbReference>
<accession>A0A6A6AZK6</accession>
<dbReference type="GeneID" id="54298897"/>